<feature type="transmembrane region" description="Helical" evidence="1">
    <location>
        <begin position="164"/>
        <end position="186"/>
    </location>
</feature>
<dbReference type="RefSeq" id="WP_069919304.1">
    <property type="nucleotide sequence ID" value="NZ_MEHK01000001.1"/>
</dbReference>
<keyword evidence="1" id="KW-1133">Transmembrane helix</keyword>
<feature type="transmembrane region" description="Helical" evidence="1">
    <location>
        <begin position="117"/>
        <end position="144"/>
    </location>
</feature>
<name>A0A1E5PNF5_9ACTN</name>
<evidence type="ECO:0000256" key="1">
    <source>
        <dbReference type="SAM" id="Phobius"/>
    </source>
</evidence>
<feature type="transmembrane region" description="Helical" evidence="1">
    <location>
        <begin position="75"/>
        <end position="96"/>
    </location>
</feature>
<evidence type="ECO:0000313" key="2">
    <source>
        <dbReference type="EMBL" id="OEJ31087.1"/>
    </source>
</evidence>
<sequence length="342" mass="36328">MKGVLWLAWRQQRAMITTGLVLLAGVAAWAAYTRSEMTTLIDDYGFVPCKGWNGGCESLGSFLVLDASTGPIRTLGTLGLALPALIGVFWGAPLLGRELESGTLKLALTQGVSGRRWFAARFGLAALFAVLASGIVAALVAWWWAPVSNTLDGLYWYDAYIYNATGPASVACALFGLAAGTAIGLLVRRTLPAMAVTFAAIGTAGLLARALRTGWIAPETRITPGMTPKTPVGSAWSTGEFGYLTSDGREHDINTPVCQTSGEELRQCMAEHGFVARYHKVYPSSDFWTFQWIETALYLGLATVLVALVLYVLRRPAATARAAATTTAARPATATTRTAAGV</sequence>
<gene>
    <name evidence="2" type="ORF">BGK67_06775</name>
</gene>
<feature type="transmembrane region" description="Helical" evidence="1">
    <location>
        <begin position="193"/>
        <end position="211"/>
    </location>
</feature>
<evidence type="ECO:0000313" key="3">
    <source>
        <dbReference type="Proteomes" id="UP000095705"/>
    </source>
</evidence>
<keyword evidence="1" id="KW-0472">Membrane</keyword>
<dbReference type="AlphaFoldDB" id="A0A1E5PNF5"/>
<accession>A0A1E5PNF5</accession>
<feature type="transmembrane region" description="Helical" evidence="1">
    <location>
        <begin position="295"/>
        <end position="313"/>
    </location>
</feature>
<comment type="caution">
    <text evidence="2">The sequence shown here is derived from an EMBL/GenBank/DDBJ whole genome shotgun (WGS) entry which is preliminary data.</text>
</comment>
<proteinExistence type="predicted"/>
<dbReference type="EMBL" id="MEHK01000001">
    <property type="protein sequence ID" value="OEJ31087.1"/>
    <property type="molecule type" value="Genomic_DNA"/>
</dbReference>
<dbReference type="Proteomes" id="UP000095705">
    <property type="component" value="Unassembled WGS sequence"/>
</dbReference>
<reference evidence="2 3" key="1">
    <citation type="submission" date="2016-08" db="EMBL/GenBank/DDBJ databases">
        <title>The complete genome of Streptomyces subrutilus 10-1-1.</title>
        <authorList>
            <person name="Chen X."/>
        </authorList>
    </citation>
    <scope>NUCLEOTIDE SEQUENCE [LARGE SCALE GENOMIC DNA]</scope>
    <source>
        <strain evidence="2 3">10-1-1</strain>
    </source>
</reference>
<protein>
    <recommendedName>
        <fullName evidence="4">Transporter</fullName>
    </recommendedName>
</protein>
<dbReference type="OrthoDB" id="3579673at2"/>
<organism evidence="2 3">
    <name type="scientific">Streptomyces subrutilus</name>
    <dbReference type="NCBI Taxonomy" id="36818"/>
    <lineage>
        <taxon>Bacteria</taxon>
        <taxon>Bacillati</taxon>
        <taxon>Actinomycetota</taxon>
        <taxon>Actinomycetes</taxon>
        <taxon>Kitasatosporales</taxon>
        <taxon>Streptomycetaceae</taxon>
        <taxon>Streptomyces</taxon>
    </lineage>
</organism>
<keyword evidence="1" id="KW-0812">Transmembrane</keyword>
<evidence type="ECO:0008006" key="4">
    <source>
        <dbReference type="Google" id="ProtNLM"/>
    </source>
</evidence>
<dbReference type="STRING" id="36818.BGK67_06775"/>
<keyword evidence="3" id="KW-1185">Reference proteome</keyword>